<dbReference type="AlphaFoldDB" id="A0AB34WXN3"/>
<proteinExistence type="predicted"/>
<evidence type="ECO:0000313" key="1">
    <source>
        <dbReference type="EMBL" id="KXB79430.1"/>
    </source>
</evidence>
<organism evidence="1 2">
    <name type="scientific">Varibaculum cambriense</name>
    <dbReference type="NCBI Taxonomy" id="184870"/>
    <lineage>
        <taxon>Bacteria</taxon>
        <taxon>Bacillati</taxon>
        <taxon>Actinomycetota</taxon>
        <taxon>Actinomycetes</taxon>
        <taxon>Actinomycetales</taxon>
        <taxon>Actinomycetaceae</taxon>
        <taxon>Varibaculum</taxon>
    </lineage>
</organism>
<accession>A0AB34WXN3</accession>
<dbReference type="RefSeq" id="WP_060920827.1">
    <property type="nucleotide sequence ID" value="NZ_KQ960687.1"/>
</dbReference>
<sequence length="126" mass="14014">MDRDSALLKQRVDEYISELASLANQDSSEALSEYLNDCWDMEFTFNQQGQFNGFSFAVAIGGPNIYITCHRCQALATISGSWGATSYQDFLSADISDALWDEGEHLAELAAYAIEARRNNLWSQAA</sequence>
<protein>
    <submittedName>
        <fullName evidence="1">Uncharacterized protein</fullName>
    </submittedName>
</protein>
<reference evidence="1 2" key="1">
    <citation type="submission" date="2016-01" db="EMBL/GenBank/DDBJ databases">
        <authorList>
            <person name="Mitreva M."/>
            <person name="Pepin K.H."/>
            <person name="Mihindukulasuriya K.A."/>
            <person name="Fulton R."/>
            <person name="Fronick C."/>
            <person name="O'Laughlin M."/>
            <person name="Miner T."/>
            <person name="Herter B."/>
            <person name="Rosa B.A."/>
            <person name="Cordes M."/>
            <person name="Tomlinson C."/>
            <person name="Wollam A."/>
            <person name="Palsikar V.B."/>
            <person name="Mardis E.R."/>
            <person name="Wilson R.K."/>
        </authorList>
    </citation>
    <scope>NUCLEOTIDE SEQUENCE [LARGE SCALE GENOMIC DNA]</scope>
    <source>
        <strain evidence="1 2">DNF00696</strain>
    </source>
</reference>
<comment type="caution">
    <text evidence="1">The sequence shown here is derived from an EMBL/GenBank/DDBJ whole genome shotgun (WGS) entry which is preliminary data.</text>
</comment>
<gene>
    <name evidence="1" type="ORF">HMPREF1862_01803</name>
</gene>
<name>A0AB34WXN3_9ACTO</name>
<evidence type="ECO:0000313" key="2">
    <source>
        <dbReference type="Proteomes" id="UP000070572"/>
    </source>
</evidence>
<dbReference type="Proteomes" id="UP000070572">
    <property type="component" value="Unassembled WGS sequence"/>
</dbReference>
<dbReference type="EMBL" id="LSDN01000027">
    <property type="protein sequence ID" value="KXB79430.1"/>
    <property type="molecule type" value="Genomic_DNA"/>
</dbReference>